<evidence type="ECO:0000259" key="1">
    <source>
        <dbReference type="Pfam" id="PF08752"/>
    </source>
</evidence>
<dbReference type="AlphaFoldDB" id="A0A1S3JFR0"/>
<dbReference type="Pfam" id="PF16381">
    <property type="entry name" value="Coatomer_g_Cpla"/>
    <property type="match status" value="1"/>
</dbReference>
<dbReference type="GeneID" id="106172868"/>
<dbReference type="InterPro" id="IPR017106">
    <property type="entry name" value="Coatomer_gsu"/>
</dbReference>
<dbReference type="FunFam" id="3.30.310.10:FF:000006">
    <property type="entry name" value="Coatomer subunit gamma"/>
    <property type="match status" value="1"/>
</dbReference>
<gene>
    <name evidence="4" type="primary">LOC106172868</name>
</gene>
<organism evidence="3 4">
    <name type="scientific">Lingula anatina</name>
    <name type="common">Brachiopod</name>
    <name type="synonym">Lingula unguis</name>
    <dbReference type="NCBI Taxonomy" id="7574"/>
    <lineage>
        <taxon>Eukaryota</taxon>
        <taxon>Metazoa</taxon>
        <taxon>Spiralia</taxon>
        <taxon>Lophotrochozoa</taxon>
        <taxon>Brachiopoda</taxon>
        <taxon>Linguliformea</taxon>
        <taxon>Lingulata</taxon>
        <taxon>Lingulida</taxon>
        <taxon>Linguloidea</taxon>
        <taxon>Lingulidae</taxon>
        <taxon>Lingula</taxon>
    </lineage>
</organism>
<dbReference type="GO" id="GO:0072384">
    <property type="term" value="P:organelle transport along microtubule"/>
    <property type="evidence" value="ECO:0007669"/>
    <property type="project" value="TreeGrafter"/>
</dbReference>
<dbReference type="KEGG" id="lak:106172868"/>
<reference evidence="4" key="1">
    <citation type="submission" date="2025-08" db="UniProtKB">
        <authorList>
            <consortium name="RefSeq"/>
        </authorList>
    </citation>
    <scope>IDENTIFICATION</scope>
    <source>
        <tissue evidence="4">Gonads</tissue>
    </source>
</reference>
<dbReference type="GO" id="GO:0005783">
    <property type="term" value="C:endoplasmic reticulum"/>
    <property type="evidence" value="ECO:0007669"/>
    <property type="project" value="TreeGrafter"/>
</dbReference>
<dbReference type="SUPFAM" id="SSF49348">
    <property type="entry name" value="Clathrin adaptor appendage domain"/>
    <property type="match status" value="1"/>
</dbReference>
<feature type="domain" description="Coatomer gamma subunit appendage Ig-like subdomain" evidence="1">
    <location>
        <begin position="10"/>
        <end position="50"/>
    </location>
</feature>
<dbReference type="Proteomes" id="UP000085678">
    <property type="component" value="Unplaced"/>
</dbReference>
<dbReference type="Gene3D" id="2.60.40.1480">
    <property type="entry name" value="Coatomer, gamma subunit, appendage domain"/>
    <property type="match status" value="1"/>
</dbReference>
<protein>
    <submittedName>
        <fullName evidence="4">Coatomer subunit gamma-2-like</fullName>
    </submittedName>
</protein>
<dbReference type="OrthoDB" id="1074925at2759"/>
<dbReference type="InParanoid" id="A0A1S3JFR0"/>
<sequence>MDYVSILSDETTGTFSCTLKFLVKDCDPNTGETDDEGYEDEYVLEDLEVTVADHVQKVMKPNFAASWEEVGEENEIEDTYALSSMKSLQEAVKTIIQFMGMQPCERSDKIPEGKSSHTLYLAGVYRGGHDILVRAKLAMGDGVTMQITVRSTDPHAAEVISSAVG</sequence>
<dbReference type="InterPro" id="IPR013041">
    <property type="entry name" value="Clathrin_app_Ig-like_sf"/>
</dbReference>
<dbReference type="InterPro" id="IPR037067">
    <property type="entry name" value="Coatomer_gsu_app_sf"/>
</dbReference>
<dbReference type="GO" id="GO:0005198">
    <property type="term" value="F:structural molecule activity"/>
    <property type="evidence" value="ECO:0007669"/>
    <property type="project" value="InterPro"/>
</dbReference>
<evidence type="ECO:0000313" key="4">
    <source>
        <dbReference type="RefSeq" id="XP_013409237.1"/>
    </source>
</evidence>
<feature type="domain" description="Coatomer subunit gamma C-terminal" evidence="2">
    <location>
        <begin position="52"/>
        <end position="164"/>
    </location>
</feature>
<dbReference type="GO" id="GO:0006886">
    <property type="term" value="P:intracellular protein transport"/>
    <property type="evidence" value="ECO:0007669"/>
    <property type="project" value="InterPro"/>
</dbReference>
<dbReference type="SUPFAM" id="SSF55711">
    <property type="entry name" value="Subdomain of clathrin and coatomer appendage domain"/>
    <property type="match status" value="1"/>
</dbReference>
<evidence type="ECO:0000259" key="2">
    <source>
        <dbReference type="Pfam" id="PF16381"/>
    </source>
</evidence>
<dbReference type="GO" id="GO:0005793">
    <property type="term" value="C:endoplasmic reticulum-Golgi intermediate compartment"/>
    <property type="evidence" value="ECO:0007669"/>
    <property type="project" value="TreeGrafter"/>
</dbReference>
<dbReference type="InterPro" id="IPR032154">
    <property type="entry name" value="Coatomer_g_Cpla"/>
</dbReference>
<dbReference type="Pfam" id="PF08752">
    <property type="entry name" value="COP-gamma_platf"/>
    <property type="match status" value="1"/>
</dbReference>
<dbReference type="GO" id="GO:0030126">
    <property type="term" value="C:COPI vesicle coat"/>
    <property type="evidence" value="ECO:0007669"/>
    <property type="project" value="InterPro"/>
</dbReference>
<dbReference type="PANTHER" id="PTHR10261">
    <property type="entry name" value="COATOMER SUBUNIT GAMMA"/>
    <property type="match status" value="1"/>
</dbReference>
<accession>A0A1S3JFR0</accession>
<dbReference type="InterPro" id="IPR012295">
    <property type="entry name" value="TBP_dom_sf"/>
</dbReference>
<dbReference type="GO" id="GO:0000139">
    <property type="term" value="C:Golgi membrane"/>
    <property type="evidence" value="ECO:0007669"/>
    <property type="project" value="TreeGrafter"/>
</dbReference>
<name>A0A1S3JFR0_LINAN</name>
<dbReference type="GO" id="GO:0006891">
    <property type="term" value="P:intra-Golgi vesicle-mediated transport"/>
    <property type="evidence" value="ECO:0007669"/>
    <property type="project" value="TreeGrafter"/>
</dbReference>
<evidence type="ECO:0000313" key="3">
    <source>
        <dbReference type="Proteomes" id="UP000085678"/>
    </source>
</evidence>
<proteinExistence type="predicted"/>
<dbReference type="InterPro" id="IPR009028">
    <property type="entry name" value="Coatomer/calthrin_app_sub_C"/>
</dbReference>
<dbReference type="RefSeq" id="XP_013409237.1">
    <property type="nucleotide sequence ID" value="XM_013553783.1"/>
</dbReference>
<dbReference type="GO" id="GO:0009306">
    <property type="term" value="P:protein secretion"/>
    <property type="evidence" value="ECO:0007669"/>
    <property type="project" value="TreeGrafter"/>
</dbReference>
<dbReference type="GO" id="GO:0006888">
    <property type="term" value="P:endoplasmic reticulum to Golgi vesicle-mediated transport"/>
    <property type="evidence" value="ECO:0007669"/>
    <property type="project" value="TreeGrafter"/>
</dbReference>
<keyword evidence="3" id="KW-1185">Reference proteome</keyword>
<dbReference type="InterPro" id="IPR013040">
    <property type="entry name" value="Coatomer_gsu_app_Ig-like_dom"/>
</dbReference>
<dbReference type="PANTHER" id="PTHR10261:SF0">
    <property type="entry name" value="COATOMER SUBUNIT GAMMA-2"/>
    <property type="match status" value="1"/>
</dbReference>
<dbReference type="STRING" id="7574.A0A1S3JFR0"/>
<dbReference type="Gene3D" id="3.30.310.10">
    <property type="entry name" value="TATA-Binding Protein"/>
    <property type="match status" value="1"/>
</dbReference>